<dbReference type="Proteomes" id="UP000325187">
    <property type="component" value="Unassembled WGS sequence"/>
</dbReference>
<dbReference type="EMBL" id="BKCL01000002">
    <property type="protein sequence ID" value="GEQ97200.1"/>
    <property type="molecule type" value="Genomic_DNA"/>
</dbReference>
<proteinExistence type="predicted"/>
<evidence type="ECO:0000259" key="2">
    <source>
        <dbReference type="Pfam" id="PF03625"/>
    </source>
</evidence>
<organism evidence="4 6">
    <name type="scientific">Iodidimonas gelatinilytica</name>
    <dbReference type="NCBI Taxonomy" id="1236966"/>
    <lineage>
        <taxon>Bacteria</taxon>
        <taxon>Pseudomonadati</taxon>
        <taxon>Pseudomonadota</taxon>
        <taxon>Alphaproteobacteria</taxon>
        <taxon>Iodidimonadales</taxon>
        <taxon>Iodidimonadaceae</taxon>
        <taxon>Iodidimonas</taxon>
    </lineage>
</organism>
<dbReference type="EMBL" id="BKCM01000001">
    <property type="protein sequence ID" value="GEQ99532.1"/>
    <property type="molecule type" value="Genomic_DNA"/>
</dbReference>
<dbReference type="SUPFAM" id="SSF103247">
    <property type="entry name" value="TT1751-like"/>
    <property type="match status" value="1"/>
</dbReference>
<keyword evidence="1" id="KW-0732">Signal</keyword>
<comment type="caution">
    <text evidence="4">The sequence shown here is derived from an EMBL/GenBank/DDBJ whole genome shotgun (WGS) entry which is preliminary data.</text>
</comment>
<sequence length="160" mass="17566">MRSIFVFLVLLFMFFFRTAHAGDHADSQNISGLLRFEASDSVAATMDRLEAAITQRGFKVFARIDHQAGARSIDMDLRPTQLLIFGNPEGGTPLMQNAQTMGIDLPLKALVYEAENGQVFVAFNDPHFLVHRHSLKNGEAITKKMTGLITALAKAATASD</sequence>
<dbReference type="RefSeq" id="WP_210431300.1">
    <property type="nucleotide sequence ID" value="NZ_BKCL01000002.1"/>
</dbReference>
<accession>A0A5A7MML0</accession>
<dbReference type="InterPro" id="IPR035923">
    <property type="entry name" value="TT1751-like_sf"/>
</dbReference>
<dbReference type="AlphaFoldDB" id="A0A5A7MU20"/>
<evidence type="ECO:0000256" key="1">
    <source>
        <dbReference type="SAM" id="SignalP"/>
    </source>
</evidence>
<feature type="domain" description="DUF302" evidence="2">
    <location>
        <begin position="64"/>
        <end position="126"/>
    </location>
</feature>
<name>A0A5A7MU20_9PROT</name>
<feature type="signal peptide" evidence="1">
    <location>
        <begin position="1"/>
        <end position="21"/>
    </location>
</feature>
<dbReference type="PANTHER" id="PTHR38342">
    <property type="entry name" value="SLR5037 PROTEIN"/>
    <property type="match status" value="1"/>
</dbReference>
<dbReference type="PANTHER" id="PTHR38342:SF2">
    <property type="entry name" value="INNER MEMBRANE OR EXPORTED"/>
    <property type="match status" value="1"/>
</dbReference>
<dbReference type="Proteomes" id="UP000322084">
    <property type="component" value="Unassembled WGS sequence"/>
</dbReference>
<dbReference type="InterPro" id="IPR005180">
    <property type="entry name" value="DUF302"/>
</dbReference>
<evidence type="ECO:0000313" key="4">
    <source>
        <dbReference type="EMBL" id="GEQ99532.1"/>
    </source>
</evidence>
<gene>
    <name evidence="3" type="ORF">JCM17844_08370</name>
    <name evidence="4" type="ORF">JCM17845_01560</name>
</gene>
<accession>A0A5A7MU20</accession>
<dbReference type="Pfam" id="PF03625">
    <property type="entry name" value="DUF302"/>
    <property type="match status" value="1"/>
</dbReference>
<evidence type="ECO:0000313" key="6">
    <source>
        <dbReference type="Proteomes" id="UP000325187"/>
    </source>
</evidence>
<keyword evidence="6" id="KW-1185">Reference proteome</keyword>
<dbReference type="Gene3D" id="3.30.310.70">
    <property type="entry name" value="TT1751-like domain"/>
    <property type="match status" value="1"/>
</dbReference>
<dbReference type="CDD" id="cd14797">
    <property type="entry name" value="DUF302"/>
    <property type="match status" value="1"/>
</dbReference>
<feature type="chain" id="PRO_5022974941" description="DUF302 domain-containing protein" evidence="1">
    <location>
        <begin position="22"/>
        <end position="160"/>
    </location>
</feature>
<reference evidence="5 6" key="1">
    <citation type="submission" date="2019-09" db="EMBL/GenBank/DDBJ databases">
        <title>NBRP : Genome information of microbial organism related human and environment.</title>
        <authorList>
            <person name="Hattori M."/>
            <person name="Oshima K."/>
            <person name="Inaba H."/>
            <person name="Suda W."/>
            <person name="Sakamoto M."/>
            <person name="Iino T."/>
            <person name="Kitahara M."/>
            <person name="Oshida Y."/>
            <person name="Iida T."/>
            <person name="Kudo T."/>
            <person name="Itoh T."/>
            <person name="Ohkuma M."/>
        </authorList>
    </citation>
    <scope>NUCLEOTIDE SEQUENCE [LARGE SCALE GENOMIC DNA]</scope>
    <source>
        <strain evidence="3 5">Hi-2</strain>
        <strain evidence="4 6">Mie-1</strain>
    </source>
</reference>
<protein>
    <recommendedName>
        <fullName evidence="2">DUF302 domain-containing protein</fullName>
    </recommendedName>
</protein>
<evidence type="ECO:0000313" key="5">
    <source>
        <dbReference type="Proteomes" id="UP000322084"/>
    </source>
</evidence>
<evidence type="ECO:0000313" key="3">
    <source>
        <dbReference type="EMBL" id="GEQ97200.1"/>
    </source>
</evidence>